<reference evidence="3 4" key="1">
    <citation type="submission" date="2021-04" db="EMBL/GenBank/DDBJ databases">
        <authorList>
            <person name="De Guttry C."/>
            <person name="Zahm M."/>
            <person name="Klopp C."/>
            <person name="Cabau C."/>
            <person name="Louis A."/>
            <person name="Berthelot C."/>
            <person name="Parey E."/>
            <person name="Roest Crollius H."/>
            <person name="Montfort J."/>
            <person name="Robinson-Rechavi M."/>
            <person name="Bucao C."/>
            <person name="Bouchez O."/>
            <person name="Gislard M."/>
            <person name="Lluch J."/>
            <person name="Milhes M."/>
            <person name="Lampietro C."/>
            <person name="Lopez Roques C."/>
            <person name="Donnadieu C."/>
            <person name="Braasch I."/>
            <person name="Desvignes T."/>
            <person name="Postlethwait J."/>
            <person name="Bobe J."/>
            <person name="Wedekind C."/>
            <person name="Guiguen Y."/>
        </authorList>
    </citation>
    <scope>NUCLEOTIDE SEQUENCE [LARGE SCALE GENOMIC DNA]</scope>
    <source>
        <strain evidence="3">Cs_M1</strain>
        <tissue evidence="3">Blood</tissue>
    </source>
</reference>
<protein>
    <submittedName>
        <fullName evidence="3">Uncharacterized protein</fullName>
    </submittedName>
</protein>
<keyword evidence="2" id="KW-1133">Transmembrane helix</keyword>
<evidence type="ECO:0000313" key="4">
    <source>
        <dbReference type="Proteomes" id="UP001356427"/>
    </source>
</evidence>
<proteinExistence type="predicted"/>
<name>A0AAN8L099_9TELE</name>
<dbReference type="Proteomes" id="UP001356427">
    <property type="component" value="Unassembled WGS sequence"/>
</dbReference>
<keyword evidence="4" id="KW-1185">Reference proteome</keyword>
<feature type="transmembrane region" description="Helical" evidence="2">
    <location>
        <begin position="12"/>
        <end position="33"/>
    </location>
</feature>
<evidence type="ECO:0000313" key="3">
    <source>
        <dbReference type="EMBL" id="KAK6298544.1"/>
    </source>
</evidence>
<evidence type="ECO:0000256" key="1">
    <source>
        <dbReference type="SAM" id="MobiDB-lite"/>
    </source>
</evidence>
<comment type="caution">
    <text evidence="3">The sequence shown here is derived from an EMBL/GenBank/DDBJ whole genome shotgun (WGS) entry which is preliminary data.</text>
</comment>
<keyword evidence="2" id="KW-0812">Transmembrane</keyword>
<evidence type="ECO:0000256" key="2">
    <source>
        <dbReference type="SAM" id="Phobius"/>
    </source>
</evidence>
<organism evidence="3 4">
    <name type="scientific">Coregonus suidteri</name>
    <dbReference type="NCBI Taxonomy" id="861788"/>
    <lineage>
        <taxon>Eukaryota</taxon>
        <taxon>Metazoa</taxon>
        <taxon>Chordata</taxon>
        <taxon>Craniata</taxon>
        <taxon>Vertebrata</taxon>
        <taxon>Euteleostomi</taxon>
        <taxon>Actinopterygii</taxon>
        <taxon>Neopterygii</taxon>
        <taxon>Teleostei</taxon>
        <taxon>Protacanthopterygii</taxon>
        <taxon>Salmoniformes</taxon>
        <taxon>Salmonidae</taxon>
        <taxon>Coregoninae</taxon>
        <taxon>Coregonus</taxon>
    </lineage>
</organism>
<keyword evidence="2" id="KW-0472">Membrane</keyword>
<feature type="compositionally biased region" description="Acidic residues" evidence="1">
    <location>
        <begin position="80"/>
        <end position="92"/>
    </location>
</feature>
<dbReference type="AlphaFoldDB" id="A0AAN8L099"/>
<gene>
    <name evidence="3" type="ORF">J4Q44_G00315990</name>
</gene>
<accession>A0AAN8L099</accession>
<feature type="region of interest" description="Disordered" evidence="1">
    <location>
        <begin position="41"/>
        <end position="92"/>
    </location>
</feature>
<dbReference type="EMBL" id="JAGTTL010000030">
    <property type="protein sequence ID" value="KAK6298544.1"/>
    <property type="molecule type" value="Genomic_DNA"/>
</dbReference>
<sequence>MDLDAMSDDISTAVMACALVTLLAVVTATMWLYRQRTMKRARMVKQTNDKEQDSLKPTPKESPKSSPRASQRTIVKETDATEEEEKGDDELM</sequence>
<feature type="compositionally biased region" description="Basic and acidic residues" evidence="1">
    <location>
        <begin position="47"/>
        <end position="63"/>
    </location>
</feature>